<dbReference type="EMBL" id="JGZU01000016">
    <property type="protein sequence ID" value="KFJ05115.1"/>
    <property type="molecule type" value="Genomic_DNA"/>
</dbReference>
<accession>A0A087EBG4</accession>
<comment type="caution">
    <text evidence="1">The sequence shown here is derived from an EMBL/GenBank/DDBJ whole genome shotgun (WGS) entry which is preliminary data.</text>
</comment>
<dbReference type="Proteomes" id="UP000029080">
    <property type="component" value="Unassembled WGS sequence"/>
</dbReference>
<dbReference type="STRING" id="356829.BITS_1650"/>
<evidence type="ECO:0000313" key="1">
    <source>
        <dbReference type="EMBL" id="KFJ05115.1"/>
    </source>
</evidence>
<dbReference type="AlphaFoldDB" id="A0A087EBG4"/>
<sequence>MRYAPDSNFPIVVIHFNQHYASLVAPPWCSTCFNGLGTDTSGRRRYNGSTDDWGFVTALL</sequence>
<proteinExistence type="predicted"/>
<protein>
    <submittedName>
        <fullName evidence="1">Uncharacterized protein</fullName>
    </submittedName>
</protein>
<gene>
    <name evidence="1" type="ORF">BITS_1650</name>
</gene>
<evidence type="ECO:0000313" key="2">
    <source>
        <dbReference type="Proteomes" id="UP000029080"/>
    </source>
</evidence>
<name>A0A087EBG4_9BIFI</name>
<keyword evidence="2" id="KW-1185">Reference proteome</keyword>
<reference evidence="1 2" key="1">
    <citation type="submission" date="2014-03" db="EMBL/GenBank/DDBJ databases">
        <title>Genomics of Bifidobacteria.</title>
        <authorList>
            <person name="Ventura M."/>
            <person name="Milani C."/>
            <person name="Lugli G.A."/>
        </authorList>
    </citation>
    <scope>NUCLEOTIDE SEQUENCE [LARGE SCALE GENOMIC DNA]</scope>
    <source>
        <strain evidence="1 2">JCM 13495</strain>
    </source>
</reference>
<organism evidence="1 2">
    <name type="scientific">Bifidobacterium tsurumiense</name>
    <dbReference type="NCBI Taxonomy" id="356829"/>
    <lineage>
        <taxon>Bacteria</taxon>
        <taxon>Bacillati</taxon>
        <taxon>Actinomycetota</taxon>
        <taxon>Actinomycetes</taxon>
        <taxon>Bifidobacteriales</taxon>
        <taxon>Bifidobacteriaceae</taxon>
        <taxon>Bifidobacterium</taxon>
    </lineage>
</organism>